<dbReference type="RefSeq" id="WP_320500426.1">
    <property type="nucleotide sequence ID" value="NZ_JAXCLX010000001.1"/>
</dbReference>
<evidence type="ECO:0000256" key="12">
    <source>
        <dbReference type="HAMAP-Rule" id="MF_00188"/>
    </source>
</evidence>
<dbReference type="Pfam" id="PF01435">
    <property type="entry name" value="Peptidase_M48"/>
    <property type="match status" value="1"/>
</dbReference>
<keyword evidence="3 12" id="KW-1003">Cell membrane</keyword>
<keyword evidence="10 12" id="KW-0482">Metalloprotease</keyword>
<comment type="cofactor">
    <cofactor evidence="12">
        <name>Zn(2+)</name>
        <dbReference type="ChEBI" id="CHEBI:29105"/>
    </cofactor>
    <text evidence="12">Binds 1 zinc ion per subunit.</text>
</comment>
<dbReference type="GO" id="GO:0008237">
    <property type="term" value="F:metallopeptidase activity"/>
    <property type="evidence" value="ECO:0007669"/>
    <property type="project" value="UniProtKB-KW"/>
</dbReference>
<dbReference type="NCBIfam" id="NF002826">
    <property type="entry name" value="PRK03001.1"/>
    <property type="match status" value="1"/>
</dbReference>
<keyword evidence="9 12" id="KW-1133">Transmembrane helix</keyword>
<dbReference type="InterPro" id="IPR050083">
    <property type="entry name" value="HtpX_protease"/>
</dbReference>
<keyword evidence="7 12" id="KW-0378">Hydrolase</keyword>
<evidence type="ECO:0000259" key="14">
    <source>
        <dbReference type="Pfam" id="PF01435"/>
    </source>
</evidence>
<evidence type="ECO:0000256" key="9">
    <source>
        <dbReference type="ARBA" id="ARBA00022989"/>
    </source>
</evidence>
<feature type="transmembrane region" description="Helical" evidence="12">
    <location>
        <begin position="142"/>
        <end position="164"/>
    </location>
</feature>
<feature type="compositionally biased region" description="Low complexity" evidence="13">
    <location>
        <begin position="287"/>
        <end position="304"/>
    </location>
</feature>
<name>A0ABU5DXG0_9PROT</name>
<feature type="binding site" evidence="12">
    <location>
        <position position="201"/>
    </location>
    <ligand>
        <name>Zn(2+)</name>
        <dbReference type="ChEBI" id="CHEBI:29105"/>
        <note>catalytic</note>
    </ligand>
</feature>
<dbReference type="CDD" id="cd07336">
    <property type="entry name" value="M48B_HtpX_like"/>
    <property type="match status" value="1"/>
</dbReference>
<comment type="subcellular location">
    <subcellularLocation>
        <location evidence="1 12">Cell membrane</location>
        <topology evidence="1 12">Multi-pass membrane protein</topology>
    </subcellularLocation>
</comment>
<dbReference type="InterPro" id="IPR001915">
    <property type="entry name" value="Peptidase_M48"/>
</dbReference>
<dbReference type="HAMAP" id="MF_00188">
    <property type="entry name" value="Pept_M48_protease_HtpX"/>
    <property type="match status" value="1"/>
</dbReference>
<dbReference type="Proteomes" id="UP001271769">
    <property type="component" value="Unassembled WGS sequence"/>
</dbReference>
<feature type="region of interest" description="Disordered" evidence="13">
    <location>
        <begin position="286"/>
        <end position="313"/>
    </location>
</feature>
<protein>
    <recommendedName>
        <fullName evidence="12">Protease HtpX homolog</fullName>
        <ecNumber evidence="12">3.4.24.-</ecNumber>
    </recommendedName>
</protein>
<dbReference type="PANTHER" id="PTHR43221">
    <property type="entry name" value="PROTEASE HTPX"/>
    <property type="match status" value="1"/>
</dbReference>
<evidence type="ECO:0000256" key="4">
    <source>
        <dbReference type="ARBA" id="ARBA00022670"/>
    </source>
</evidence>
<feature type="binding site" evidence="12">
    <location>
        <position position="127"/>
    </location>
    <ligand>
        <name>Zn(2+)</name>
        <dbReference type="ChEBI" id="CHEBI:29105"/>
        <note>catalytic</note>
    </ligand>
</feature>
<feature type="domain" description="Peptidase M48" evidence="14">
    <location>
        <begin position="66"/>
        <end position="277"/>
    </location>
</feature>
<dbReference type="EMBL" id="JAXCLX010000001">
    <property type="protein sequence ID" value="MDY0872006.1"/>
    <property type="molecule type" value="Genomic_DNA"/>
</dbReference>
<keyword evidence="6 12" id="KW-0479">Metal-binding</keyword>
<dbReference type="EC" id="3.4.24.-" evidence="12"/>
<keyword evidence="11 12" id="KW-0472">Membrane</keyword>
<evidence type="ECO:0000256" key="10">
    <source>
        <dbReference type="ARBA" id="ARBA00023049"/>
    </source>
</evidence>
<comment type="caution">
    <text evidence="15">The sequence shown here is derived from an EMBL/GenBank/DDBJ whole genome shotgun (WGS) entry which is preliminary data.</text>
</comment>
<evidence type="ECO:0000256" key="1">
    <source>
        <dbReference type="ARBA" id="ARBA00004651"/>
    </source>
</evidence>
<feature type="transmembrane region" description="Helical" evidence="12">
    <location>
        <begin position="176"/>
        <end position="196"/>
    </location>
</feature>
<reference evidence="15 16" key="1">
    <citation type="journal article" date="2013" name="Antonie Van Leeuwenhoek">
        <title>Dongia rigui sp. nov., isolated from freshwater of a large wetland in Korea.</title>
        <authorList>
            <person name="Baik K.S."/>
            <person name="Hwang Y.M."/>
            <person name="Choi J.S."/>
            <person name="Kwon J."/>
            <person name="Seong C.N."/>
        </authorList>
    </citation>
    <scope>NUCLEOTIDE SEQUENCE [LARGE SCALE GENOMIC DNA]</scope>
    <source>
        <strain evidence="15 16">04SU4-P</strain>
    </source>
</reference>
<evidence type="ECO:0000256" key="11">
    <source>
        <dbReference type="ARBA" id="ARBA00023136"/>
    </source>
</evidence>
<feature type="active site" evidence="12">
    <location>
        <position position="128"/>
    </location>
</feature>
<evidence type="ECO:0000256" key="8">
    <source>
        <dbReference type="ARBA" id="ARBA00022833"/>
    </source>
</evidence>
<keyword evidence="8 12" id="KW-0862">Zinc</keyword>
<comment type="similarity">
    <text evidence="2 12">Belongs to the peptidase M48B family.</text>
</comment>
<dbReference type="PANTHER" id="PTHR43221:SF1">
    <property type="entry name" value="PROTEASE HTPX"/>
    <property type="match status" value="1"/>
</dbReference>
<evidence type="ECO:0000256" key="3">
    <source>
        <dbReference type="ARBA" id="ARBA00022475"/>
    </source>
</evidence>
<evidence type="ECO:0000313" key="15">
    <source>
        <dbReference type="EMBL" id="MDY0872006.1"/>
    </source>
</evidence>
<organism evidence="15 16">
    <name type="scientific">Dongia rigui</name>
    <dbReference type="NCBI Taxonomy" id="940149"/>
    <lineage>
        <taxon>Bacteria</taxon>
        <taxon>Pseudomonadati</taxon>
        <taxon>Pseudomonadota</taxon>
        <taxon>Alphaproteobacteria</taxon>
        <taxon>Rhodospirillales</taxon>
        <taxon>Dongiaceae</taxon>
        <taxon>Dongia</taxon>
    </lineage>
</organism>
<sequence length="313" mass="32961">MGYMRTALLLAAMTGLFLAVGYVIGGQTGMVFAFGLALVMNLFAYWNADKIVLRMYRAQPADGHPLEGIVADLARRAGLPMPKVYIIDNDQPNAFATGRNPENAAVAATTGLLRMLNRDEIAGVMAHELAHVKNRDSLTMTITAVLAGAIGMLANSLMFIGLAGGRDERNSPLGGIGALVVMILAPLAAMLVQMAISRGREYEADRVGAEISGQPRALASALNKIAHGAEVIDNEVAEGNPATAHLFIVNPLHGRAGDSLFSTHPATANRIERLLAMESGGIATGFSATTAAPRPATRRSSIPTVNRPKGPWS</sequence>
<accession>A0ABU5DXG0</accession>
<dbReference type="InterPro" id="IPR022919">
    <property type="entry name" value="Pept_M48_protease_HtpX"/>
</dbReference>
<feature type="transmembrane region" description="Helical" evidence="12">
    <location>
        <begin position="31"/>
        <end position="48"/>
    </location>
</feature>
<evidence type="ECO:0000256" key="5">
    <source>
        <dbReference type="ARBA" id="ARBA00022692"/>
    </source>
</evidence>
<proteinExistence type="inferred from homology"/>
<evidence type="ECO:0000256" key="7">
    <source>
        <dbReference type="ARBA" id="ARBA00022801"/>
    </source>
</evidence>
<keyword evidence="4 12" id="KW-0645">Protease</keyword>
<keyword evidence="16" id="KW-1185">Reference proteome</keyword>
<dbReference type="Gene3D" id="3.30.2010.10">
    <property type="entry name" value="Metalloproteases ('zincins'), catalytic domain"/>
    <property type="match status" value="1"/>
</dbReference>
<evidence type="ECO:0000256" key="2">
    <source>
        <dbReference type="ARBA" id="ARBA00009779"/>
    </source>
</evidence>
<feature type="binding site" evidence="12">
    <location>
        <position position="131"/>
    </location>
    <ligand>
        <name>Zn(2+)</name>
        <dbReference type="ChEBI" id="CHEBI:29105"/>
        <note>catalytic</note>
    </ligand>
</feature>
<keyword evidence="5 12" id="KW-0812">Transmembrane</keyword>
<evidence type="ECO:0000313" key="16">
    <source>
        <dbReference type="Proteomes" id="UP001271769"/>
    </source>
</evidence>
<dbReference type="NCBIfam" id="NF002363">
    <property type="entry name" value="PRK01345.1"/>
    <property type="match status" value="1"/>
</dbReference>
<gene>
    <name evidence="12 15" type="primary">htpX</name>
    <name evidence="15" type="ORF">SMD31_08730</name>
</gene>
<evidence type="ECO:0000256" key="13">
    <source>
        <dbReference type="SAM" id="MobiDB-lite"/>
    </source>
</evidence>
<evidence type="ECO:0000256" key="6">
    <source>
        <dbReference type="ARBA" id="ARBA00022723"/>
    </source>
</evidence>